<dbReference type="GO" id="GO:0004519">
    <property type="term" value="F:endonuclease activity"/>
    <property type="evidence" value="ECO:0007669"/>
    <property type="project" value="UniProtKB-KW"/>
</dbReference>
<keyword evidence="1" id="KW-0255">Endonuclease</keyword>
<keyword evidence="1" id="KW-0378">Hydrolase</keyword>
<name>A0A6J5M3G7_9CAUD</name>
<dbReference type="InterPro" id="IPR004211">
    <property type="entry name" value="Endonuclease_7"/>
</dbReference>
<proteinExistence type="predicted"/>
<dbReference type="InterPro" id="IPR038563">
    <property type="entry name" value="Endonuclease_7_sf"/>
</dbReference>
<evidence type="ECO:0000313" key="1">
    <source>
        <dbReference type="EMBL" id="CAB4139626.1"/>
    </source>
</evidence>
<protein>
    <submittedName>
        <fullName evidence="1">Recombination endonuclease VII</fullName>
    </submittedName>
</protein>
<reference evidence="1" key="1">
    <citation type="submission" date="2020-04" db="EMBL/GenBank/DDBJ databases">
        <authorList>
            <person name="Chiriac C."/>
            <person name="Salcher M."/>
            <person name="Ghai R."/>
            <person name="Kavagutti S V."/>
        </authorList>
    </citation>
    <scope>NUCLEOTIDE SEQUENCE</scope>
</reference>
<dbReference type="Gene3D" id="3.40.1800.10">
    <property type="entry name" value="His-Me finger endonucleases"/>
    <property type="match status" value="1"/>
</dbReference>
<dbReference type="InterPro" id="IPR044925">
    <property type="entry name" value="His-Me_finger_sf"/>
</dbReference>
<organism evidence="1">
    <name type="scientific">uncultured Caudovirales phage</name>
    <dbReference type="NCBI Taxonomy" id="2100421"/>
    <lineage>
        <taxon>Viruses</taxon>
        <taxon>Duplodnaviria</taxon>
        <taxon>Heunggongvirae</taxon>
        <taxon>Uroviricota</taxon>
        <taxon>Caudoviricetes</taxon>
        <taxon>Peduoviridae</taxon>
        <taxon>Maltschvirus</taxon>
        <taxon>Maltschvirus maltsch</taxon>
    </lineage>
</organism>
<gene>
    <name evidence="1" type="ORF">UFOVP337_65</name>
</gene>
<keyword evidence="1" id="KW-0540">Nuclease</keyword>
<dbReference type="Pfam" id="PF02945">
    <property type="entry name" value="Endonuclease_7"/>
    <property type="match status" value="1"/>
</dbReference>
<dbReference type="SUPFAM" id="SSF54060">
    <property type="entry name" value="His-Me finger endonucleases"/>
    <property type="match status" value="1"/>
</dbReference>
<sequence length="134" mass="15123">MVTKECSLCKEEKLHTEFPTNKNGTYGLHSQCKVCRNNVAKYRYSNGDSYAIRLQKLYGLSVNEYEQLYVEASGCCQVCGISEEENNKRLAVDHDHVTGKVRGLLCGKCNTALGQLDDNLSKISALYSYLKERQ</sequence>
<accession>A0A6J5M3G7</accession>
<dbReference type="EMBL" id="LR796354">
    <property type="protein sequence ID" value="CAB4139626.1"/>
    <property type="molecule type" value="Genomic_DNA"/>
</dbReference>